<dbReference type="PRINTS" id="PR01276">
    <property type="entry name" value="TYPE2KERATIN"/>
</dbReference>
<feature type="domain" description="NACHT" evidence="7">
    <location>
        <begin position="474"/>
        <end position="610"/>
    </location>
</feature>
<dbReference type="SMART" id="SM00368">
    <property type="entry name" value="LRR_RI"/>
    <property type="match status" value="8"/>
</dbReference>
<evidence type="ECO:0000256" key="6">
    <source>
        <dbReference type="SAM" id="Coils"/>
    </source>
</evidence>
<feature type="domain" description="IF rod" evidence="8">
    <location>
        <begin position="66"/>
        <end position="389"/>
    </location>
</feature>
<dbReference type="Gene3D" id="1.20.5.170">
    <property type="match status" value="1"/>
</dbReference>
<dbReference type="SUPFAM" id="SSF52540">
    <property type="entry name" value="P-loop containing nucleoside triphosphate hydrolases"/>
    <property type="match status" value="1"/>
</dbReference>
<dbReference type="InterPro" id="IPR027417">
    <property type="entry name" value="P-loop_NTPase"/>
</dbReference>
<evidence type="ECO:0000256" key="2">
    <source>
        <dbReference type="ARBA" id="ARBA00022754"/>
    </source>
</evidence>
<dbReference type="SMART" id="SM01391">
    <property type="entry name" value="Filament"/>
    <property type="match status" value="1"/>
</dbReference>
<feature type="coiled-coil region" evidence="6">
    <location>
        <begin position="333"/>
        <end position="367"/>
    </location>
</feature>
<dbReference type="GO" id="GO:0045109">
    <property type="term" value="P:intermediate filament organization"/>
    <property type="evidence" value="ECO:0007669"/>
    <property type="project" value="TreeGrafter"/>
</dbReference>
<dbReference type="FunFam" id="1.20.5.1160:FF:000001">
    <property type="entry name" value="Keratin type II"/>
    <property type="match status" value="1"/>
</dbReference>
<dbReference type="Gene3D" id="1.20.5.500">
    <property type="entry name" value="Single helix bin"/>
    <property type="match status" value="1"/>
</dbReference>
<keyword evidence="2 5" id="KW-0403">Intermediate filament</keyword>
<evidence type="ECO:0000256" key="3">
    <source>
        <dbReference type="ARBA" id="ARBA00022840"/>
    </source>
</evidence>
<evidence type="ECO:0000259" key="7">
    <source>
        <dbReference type="PROSITE" id="PS50837"/>
    </source>
</evidence>
<keyword evidence="4 6" id="KW-0175">Coiled coil</keyword>
<dbReference type="PROSITE" id="PS50837">
    <property type="entry name" value="NACHT"/>
    <property type="match status" value="1"/>
</dbReference>
<dbReference type="InterPro" id="IPR039008">
    <property type="entry name" value="IF_rod_dom"/>
</dbReference>
<dbReference type="InterPro" id="IPR018039">
    <property type="entry name" value="IF_conserved"/>
</dbReference>
<dbReference type="SUPFAM" id="SSF64593">
    <property type="entry name" value="Intermediate filament protein, coiled coil region"/>
    <property type="match status" value="2"/>
</dbReference>
<evidence type="ECO:0000256" key="4">
    <source>
        <dbReference type="ARBA" id="ARBA00023054"/>
    </source>
</evidence>
<dbReference type="InterPro" id="IPR003054">
    <property type="entry name" value="Keratin_II"/>
</dbReference>
<feature type="coiled-coil region" evidence="6">
    <location>
        <begin position="261"/>
        <end position="302"/>
    </location>
</feature>
<dbReference type="GO" id="GO:0031424">
    <property type="term" value="P:keratinization"/>
    <property type="evidence" value="ECO:0007669"/>
    <property type="project" value="TreeGrafter"/>
</dbReference>
<reference evidence="9 10" key="1">
    <citation type="submission" date="2019-04" db="EMBL/GenBank/DDBJ databases">
        <title>Chromosome genome assembly for Takifugu flavidus.</title>
        <authorList>
            <person name="Xiao S."/>
        </authorList>
    </citation>
    <scope>NUCLEOTIDE SEQUENCE [LARGE SCALE GENOMIC DNA]</scope>
    <source>
        <strain evidence="9">HTHZ2018</strain>
        <tissue evidence="9">Muscle</tissue>
    </source>
</reference>
<dbReference type="PROSITE" id="PS51842">
    <property type="entry name" value="IF_ROD_2"/>
    <property type="match status" value="1"/>
</dbReference>
<protein>
    <submittedName>
        <fullName evidence="9">Intermediate filament protein ON3</fullName>
    </submittedName>
</protein>
<dbReference type="Pfam" id="PF16208">
    <property type="entry name" value="Keratin_2_head"/>
    <property type="match status" value="1"/>
</dbReference>
<dbReference type="GO" id="GO:0005524">
    <property type="term" value="F:ATP binding"/>
    <property type="evidence" value="ECO:0007669"/>
    <property type="project" value="UniProtKB-KW"/>
</dbReference>
<dbReference type="FunFam" id="1.20.5.170:FF:000004">
    <property type="entry name" value="Keratin, type II cytoskeletal 5"/>
    <property type="match status" value="1"/>
</dbReference>
<keyword evidence="3" id="KW-0067">ATP-binding</keyword>
<gene>
    <name evidence="9" type="ORF">D4764_08G0008050</name>
</gene>
<proteinExistence type="inferred from homology"/>
<dbReference type="GO" id="GO:0005615">
    <property type="term" value="C:extracellular space"/>
    <property type="evidence" value="ECO:0007669"/>
    <property type="project" value="TreeGrafter"/>
</dbReference>
<dbReference type="Pfam" id="PF05729">
    <property type="entry name" value="NACHT"/>
    <property type="match status" value="1"/>
</dbReference>
<name>A0A5C6MR45_9TELE</name>
<evidence type="ECO:0000256" key="1">
    <source>
        <dbReference type="ARBA" id="ARBA00022741"/>
    </source>
</evidence>
<dbReference type="InterPro" id="IPR032675">
    <property type="entry name" value="LRR_dom_sf"/>
</dbReference>
<organism evidence="9 10">
    <name type="scientific">Takifugu flavidus</name>
    <name type="common">sansaifugu</name>
    <dbReference type="NCBI Taxonomy" id="433684"/>
    <lineage>
        <taxon>Eukaryota</taxon>
        <taxon>Metazoa</taxon>
        <taxon>Chordata</taxon>
        <taxon>Craniata</taxon>
        <taxon>Vertebrata</taxon>
        <taxon>Euteleostomi</taxon>
        <taxon>Actinopterygii</taxon>
        <taxon>Neopterygii</taxon>
        <taxon>Teleostei</taxon>
        <taxon>Neoteleostei</taxon>
        <taxon>Acanthomorphata</taxon>
        <taxon>Eupercaria</taxon>
        <taxon>Tetraodontiformes</taxon>
        <taxon>Tetradontoidea</taxon>
        <taxon>Tetraodontidae</taxon>
        <taxon>Takifugu</taxon>
    </lineage>
</organism>
<comment type="similarity">
    <text evidence="5">Belongs to the intermediate filament family.</text>
</comment>
<dbReference type="Gene3D" id="3.40.50.300">
    <property type="entry name" value="P-loop containing nucleotide triphosphate hydrolases"/>
    <property type="match status" value="1"/>
</dbReference>
<dbReference type="PANTHER" id="PTHR45616">
    <property type="entry name" value="GATA-TYPE DOMAIN-CONTAINING PROTEIN"/>
    <property type="match status" value="1"/>
</dbReference>
<dbReference type="GO" id="GO:0030280">
    <property type="term" value="F:structural constituent of skin epidermis"/>
    <property type="evidence" value="ECO:0007669"/>
    <property type="project" value="TreeGrafter"/>
</dbReference>
<dbReference type="PROSITE" id="PS00226">
    <property type="entry name" value="IF_ROD_1"/>
    <property type="match status" value="1"/>
</dbReference>
<dbReference type="AlphaFoldDB" id="A0A5C6MR45"/>
<dbReference type="EMBL" id="RHFK02000021">
    <property type="protein sequence ID" value="TWW56818.1"/>
    <property type="molecule type" value="Genomic_DNA"/>
</dbReference>
<keyword evidence="1" id="KW-0547">Nucleotide-binding</keyword>
<dbReference type="InterPro" id="IPR032444">
    <property type="entry name" value="Keratin_2_head"/>
</dbReference>
<dbReference type="Gene3D" id="3.80.10.10">
    <property type="entry name" value="Ribonuclease Inhibitor"/>
    <property type="match status" value="1"/>
</dbReference>
<dbReference type="Pfam" id="PF13516">
    <property type="entry name" value="LRR_6"/>
    <property type="match status" value="3"/>
</dbReference>
<sequence>MSSHSKHPGGRASSFSSRSMGSYSIPRVGYGPTQVAPITAVTVNQSLLVPLKIDIDPTVHAVRKQEKEQIMKLNNRFASFIDKVRHLEQQNKMLETKWKLLQQETATPSEVEPMLKAYVASLQRQLDCITSDKRRLDMENSAMHKNVNDNKTKYEQEINKRSHAENEFVMIKKDVDMGYLSKLELEDLLSSLSEEFNFLKAIYDAELFELREDMKETSVVVQMDNSRALNMDQVVSEVKLQYEELAARGREEAESWHRIKFDQMTAEADQYGNELRSAKNEIAELNRIISRLQNEIAALKAQTIHPSTPPLFFQHSTLEQQIAEAERHGDAAVIDAKARIKDLGDALQKAKRDMARQLREYQELMNVKLALDIEISTYRKLLEGEEERLGQDSAVNIKAVPTREDYIMEKNRILTHVLQPKGTSSLLSGDLSANVINSCMYISLQTSVAQERDRQVGSVSLDSAVCTTLCAERKNVILVGPEGAGKTTALEKLVLDWAKGERLQSFTYVFHFNLKELNGLQEMLSLETLMLRHSCVPPDSMTPLLQNSEHVLLVFDDLHVFSHSLDPSLHTLCADPSQAVSLGCLVASLLHGSLLKGASFVVASRQSGRLKFLSGTQMEVLGFLKPQREAYFNRAFTDPTLANKAIAHLEKTLGFYEFCSSPRFCWTVCSLYKSLMNAGEELPETVSQLCVGVLVYLIQEVLLTTACSRELMLALGKMASHCFLNQHLSCTREELGSFGLEKFLEAAAVFLQVDGEQLDTRVFSFPSQLMQEFLIAVSYLWSSASTEGVEEILEKHRGHAKLLDSFLSALSEPVQRRPLETVLGEPNADRVADFKRWLKSSSEEALRGYHKDQHHHYFHLLHQAQSKSLVKEVITITARMGISYADLSLQESVALNYVVECLGEMEKLNLYLSRNLTEEQVEALAPAMSLSHQIMLMDSRLSSGAVAHLASALSRGITTELDLSQSQLGDEKFKVLCAGLRDCKLTTLKLQVCRLTELSCDDLASVLSSSTARLQRLAMRHNQIGDRGFVKLCSGLRSPHCKLQELQIQSCKLTAASMGALSAALTSGQSELRKVDLTLNSIGLPGVASLCEALQHPSCKLQRLVFYDCSLTGESCPHFKEALMSKHCRLSELDLSVNELGQEGALLLCHALGRPGCPVEKLGLQRCDLNKPVFEELGSLLRSGSSLLKSLSVGLNKVGDQGVKHLWEAVAHPNCLLEELE</sequence>
<dbReference type="Pfam" id="PF00038">
    <property type="entry name" value="Filament"/>
    <property type="match status" value="1"/>
</dbReference>
<evidence type="ECO:0000313" key="10">
    <source>
        <dbReference type="Proteomes" id="UP000324091"/>
    </source>
</evidence>
<comment type="caution">
    <text evidence="9">The sequence shown here is derived from an EMBL/GenBank/DDBJ whole genome shotgun (WGS) entry which is preliminary data.</text>
</comment>
<dbReference type="SUPFAM" id="SSF52047">
    <property type="entry name" value="RNI-like"/>
    <property type="match status" value="1"/>
</dbReference>
<evidence type="ECO:0000259" key="8">
    <source>
        <dbReference type="PROSITE" id="PS51842"/>
    </source>
</evidence>
<dbReference type="Proteomes" id="UP000324091">
    <property type="component" value="Chromosome 8"/>
</dbReference>
<evidence type="ECO:0000256" key="5">
    <source>
        <dbReference type="RuleBase" id="RU000685"/>
    </source>
</evidence>
<evidence type="ECO:0000313" key="9">
    <source>
        <dbReference type="EMBL" id="TWW56818.1"/>
    </source>
</evidence>
<dbReference type="Gene3D" id="1.20.5.1160">
    <property type="entry name" value="Vasodilator-stimulated phosphoprotein"/>
    <property type="match status" value="1"/>
</dbReference>
<dbReference type="InterPro" id="IPR001611">
    <property type="entry name" value="Leu-rich_rpt"/>
</dbReference>
<dbReference type="GO" id="GO:0045095">
    <property type="term" value="C:keratin filament"/>
    <property type="evidence" value="ECO:0007669"/>
    <property type="project" value="InterPro"/>
</dbReference>
<keyword evidence="10" id="KW-1185">Reference proteome</keyword>
<feature type="coiled-coil region" evidence="6">
    <location>
        <begin position="70"/>
        <end position="139"/>
    </location>
</feature>
<accession>A0A5C6MR45</accession>
<dbReference type="PANTHER" id="PTHR45616:SF9">
    <property type="entry name" value="KERATIN, TYPE II CYTOSKELETAL 8-RELATED"/>
    <property type="match status" value="1"/>
</dbReference>
<dbReference type="InterPro" id="IPR007111">
    <property type="entry name" value="NACHT_NTPase"/>
</dbReference>